<dbReference type="PROSITE" id="PS50943">
    <property type="entry name" value="HTH_CROC1"/>
    <property type="match status" value="1"/>
</dbReference>
<dbReference type="InterPro" id="IPR001387">
    <property type="entry name" value="Cro/C1-type_HTH"/>
</dbReference>
<sequence length="138" mass="15502">MRTTLGFFASFEKAQMPFARLHTSHMKKDAATVLAENLDRLMNSRPPRPSQKAVAQKAGIDQKTVSRILSKSVSTSISAVEALARIWELEPWQMLFPDLDPKAPPVVPRTTAERRLYAQVRDAALEFAAEPPADYHDR</sequence>
<dbReference type="AlphaFoldDB" id="F5R887"/>
<evidence type="ECO:0000313" key="3">
    <source>
        <dbReference type="Proteomes" id="UP000005019"/>
    </source>
</evidence>
<protein>
    <recommendedName>
        <fullName evidence="1">HTH cro/C1-type domain-containing protein</fullName>
    </recommendedName>
</protein>
<gene>
    <name evidence="2" type="ORF">METUNv1_00523</name>
</gene>
<comment type="caution">
    <text evidence="2">The sequence shown here is derived from an EMBL/GenBank/DDBJ whole genome shotgun (WGS) entry which is preliminary data.</text>
</comment>
<organism evidence="2 3">
    <name type="scientific">Methyloversatilis universalis (strain ATCC BAA-1314 / DSM 25237 / JCM 13912 / CCUG 52030 / FAM5)</name>
    <dbReference type="NCBI Taxonomy" id="1000565"/>
    <lineage>
        <taxon>Bacteria</taxon>
        <taxon>Pseudomonadati</taxon>
        <taxon>Pseudomonadota</taxon>
        <taxon>Betaproteobacteria</taxon>
        <taxon>Nitrosomonadales</taxon>
        <taxon>Sterolibacteriaceae</taxon>
        <taxon>Methyloversatilis</taxon>
    </lineage>
</organism>
<dbReference type="STRING" id="1000565.METUNv1_00523"/>
<dbReference type="EMBL" id="AFHG01000029">
    <property type="protein sequence ID" value="EGK73345.1"/>
    <property type="molecule type" value="Genomic_DNA"/>
</dbReference>
<evidence type="ECO:0000313" key="2">
    <source>
        <dbReference type="EMBL" id="EGK73345.1"/>
    </source>
</evidence>
<evidence type="ECO:0000259" key="1">
    <source>
        <dbReference type="PROSITE" id="PS50943"/>
    </source>
</evidence>
<proteinExistence type="predicted"/>
<dbReference type="CDD" id="cd00093">
    <property type="entry name" value="HTH_XRE"/>
    <property type="match status" value="1"/>
</dbReference>
<accession>F5R887</accession>
<dbReference type="GO" id="GO:0003677">
    <property type="term" value="F:DNA binding"/>
    <property type="evidence" value="ECO:0007669"/>
    <property type="project" value="InterPro"/>
</dbReference>
<name>F5R887_METUF</name>
<dbReference type="InterPro" id="IPR010982">
    <property type="entry name" value="Lambda_DNA-bd_dom_sf"/>
</dbReference>
<dbReference type="Proteomes" id="UP000005019">
    <property type="component" value="Unassembled WGS sequence"/>
</dbReference>
<feature type="domain" description="HTH cro/C1-type" evidence="1">
    <location>
        <begin position="50"/>
        <end position="95"/>
    </location>
</feature>
<reference evidence="2 3" key="1">
    <citation type="journal article" date="2011" name="J. Bacteriol.">
        <title>Genome sequence of Methyloversatilis universalis FAM5T, a methylotrophic representative of the order Rhodocyclales.</title>
        <authorList>
            <person name="Kittichotirat W."/>
            <person name="Good N.M."/>
            <person name="Hall R."/>
            <person name="Bringel F."/>
            <person name="Lajus A."/>
            <person name="Medigue C."/>
            <person name="Smalley N.E."/>
            <person name="Beck D."/>
            <person name="Bumgarner R."/>
            <person name="Vuilleumier S."/>
            <person name="Kalyuzhnaya M.G."/>
        </authorList>
    </citation>
    <scope>NUCLEOTIDE SEQUENCE [LARGE SCALE GENOMIC DNA]</scope>
    <source>
        <strain evidence="3">ATCC BAA-1314 / JCM 13912 / FAM5</strain>
    </source>
</reference>
<dbReference type="Gene3D" id="1.10.260.40">
    <property type="entry name" value="lambda repressor-like DNA-binding domains"/>
    <property type="match status" value="1"/>
</dbReference>
<keyword evidence="3" id="KW-1185">Reference proteome</keyword>
<dbReference type="SUPFAM" id="SSF47413">
    <property type="entry name" value="lambda repressor-like DNA-binding domains"/>
    <property type="match status" value="1"/>
</dbReference>